<evidence type="ECO:0000256" key="1">
    <source>
        <dbReference type="SAM" id="MobiDB-lite"/>
    </source>
</evidence>
<dbReference type="PANTHER" id="PTHR13318:SF190">
    <property type="entry name" value="PARTNER OF PAIRED, ISOFORM B"/>
    <property type="match status" value="1"/>
</dbReference>
<feature type="compositionally biased region" description="Low complexity" evidence="1">
    <location>
        <begin position="599"/>
        <end position="612"/>
    </location>
</feature>
<dbReference type="PANTHER" id="PTHR13318">
    <property type="entry name" value="PARTNER OF PAIRED, ISOFORM B-RELATED"/>
    <property type="match status" value="1"/>
</dbReference>
<name>A0A317XTK4_9BASI</name>
<dbReference type="GO" id="GO:0031146">
    <property type="term" value="P:SCF-dependent proteasomal ubiquitin-dependent protein catabolic process"/>
    <property type="evidence" value="ECO:0007669"/>
    <property type="project" value="TreeGrafter"/>
</dbReference>
<accession>A0A317XTK4</accession>
<dbReference type="SMART" id="SM00367">
    <property type="entry name" value="LRR_CC"/>
    <property type="match status" value="7"/>
</dbReference>
<feature type="region of interest" description="Disordered" evidence="1">
    <location>
        <begin position="446"/>
        <end position="620"/>
    </location>
</feature>
<protein>
    <submittedName>
        <fullName evidence="2">RNI-like protein</fullName>
    </submittedName>
</protein>
<feature type="compositionally biased region" description="Polar residues" evidence="1">
    <location>
        <begin position="140"/>
        <end position="152"/>
    </location>
</feature>
<dbReference type="Gene3D" id="3.80.10.10">
    <property type="entry name" value="Ribonuclease Inhibitor"/>
    <property type="match status" value="3"/>
</dbReference>
<keyword evidence="3" id="KW-1185">Reference proteome</keyword>
<dbReference type="InterPro" id="IPR006553">
    <property type="entry name" value="Leu-rich_rpt_Cys-con_subtyp"/>
</dbReference>
<dbReference type="STRING" id="1882483.A0A317XTK4"/>
<evidence type="ECO:0000313" key="3">
    <source>
        <dbReference type="Proteomes" id="UP000246740"/>
    </source>
</evidence>
<feature type="compositionally biased region" description="Basic and acidic residues" evidence="1">
    <location>
        <begin position="422"/>
        <end position="433"/>
    </location>
</feature>
<feature type="region of interest" description="Disordered" evidence="1">
    <location>
        <begin position="224"/>
        <end position="260"/>
    </location>
</feature>
<sequence>MAFGKSEPAPTSHDWRTVMSLPMSGRFVVEAQSTLRQARHSTVYYRTIRLCFVNCESWDKGKGKARDASPDRADNLMGDGDETYQNDHADRLSHTKVAMSDSDFEEQIHSSSYEATRFSGAQASQHQQQAKFGGDGSFTFPASSGSTIRSPMNIPQTAMTHNAREDTYFSYIPGSPSSDGGHANDSRRPSHRAMSSRGSSNVYDFFGPSSLASDCTAATSLHFASPQSSPKVNSKPRANSISQQLEIHSASDTSPPAADTAPEVAQMTFADTPPAEELPTTRNSAVDGAPVVPQECESAETRQIDSIDLPAPVPSADPPVYPEELLPSYEEAPAYTPPLSQPEASGSRSRTSAFRVAAANRFLNSRMAKKLNLPPTLRSRIQGTQTPTASVTSHEFSLYHANEPFGHARRPFNRSDSAPELPRQRHNGENRRVEMHTYAATAYMDGARMGPAPRNHQGAPSSRPSTRPSTPDTVHIRIRPSLRSRPGTSTGVPGAAPHDTSLHVRVTSTAPSSRRNSRDSRPSSRAAMASRPNGGLFTCGYSASRSGTATPSLSSQSKKSRSRNLSLRNLGDLFLHRDRDRNHDDDQDDGESSISMQRAGSSTNAASSSSSSPHRPDAGIASGHALRETVSPVADETLISARVTASAAAAIRPSLMYPAHTSPQAGITAASTSNSVLVSPLRAPRINYLEKLPRELILRCFKSLVDLHITEHDTLKRKGLWTGKRASETRWTGLEAAVRELARISRVSRAWQSYTLDGQLWQAINFAQFPDIAEKAMMRIARSAGPFVRQLDLHGMANLRSEVLVALFEAQWSQVHASGASLEATNQLQELDLHGCHSISTEALHAVLSNAPNLKRCNLSSLACVTNTTLCILAQVAPKLEVLNVSRCSNVSGEGLRSYFAIQEPACQTAAVCKERNMSSAFCELYASGITGMDAATMTQIGRQWPNLQVLDVSYCGDINNAAIAALTSSEDDVVSEKGNFVTLSPRQAGSHGDDEVTRRTFPELRKLKLSSCRALTDRACIELAYALPNLEVLELANIGGGIKDDGLIKLLATVPRLRRLDLERATHITDAVLSALTPPESHAEAYGRAVPEEAVLMSSHRAGASILSRSSRSASRRRQATSMGSDIRRRSLAEAEAPPPGYDEEAVSALIPATGTELTHLILSSANHLSAEAMLLLINRCPFLYHLELDDTHAGNAVATQFVQLARYRKVQNAYLSLADCRTYTRETHSQLLHIEGSEGGTRPRCGQRGYAFRAFGYDDTEVPLSVPVERPIASLSGPSSSAGHQAVTRVSATLGSAPEEANTASTATNRPVCATAYIDKGNDECNPAKVVLKSFWAWQLVDARAKQKRKMEQRAARRTPKSRVGSVVAMALGFPGGLEFGGGSNGGGGSVHATSSHSAGGAEVSVADMNLGSLRASMRWPRIVAPSSNRADYDDTDDEDARGCTVM</sequence>
<dbReference type="InParanoid" id="A0A317XTK4"/>
<feature type="region of interest" description="Disordered" evidence="1">
    <location>
        <begin position="1429"/>
        <end position="1449"/>
    </location>
</feature>
<feature type="compositionally biased region" description="Low complexity" evidence="1">
    <location>
        <begin position="523"/>
        <end position="532"/>
    </location>
</feature>
<feature type="compositionally biased region" description="Low complexity" evidence="1">
    <location>
        <begin position="121"/>
        <end position="130"/>
    </location>
</feature>
<evidence type="ECO:0000313" key="2">
    <source>
        <dbReference type="EMBL" id="PWZ01422.1"/>
    </source>
</evidence>
<dbReference type="OrthoDB" id="550575at2759"/>
<proteinExistence type="predicted"/>
<feature type="compositionally biased region" description="Polar residues" evidence="1">
    <location>
        <begin position="225"/>
        <end position="254"/>
    </location>
</feature>
<dbReference type="Proteomes" id="UP000246740">
    <property type="component" value="Unassembled WGS sequence"/>
</dbReference>
<feature type="region of interest" description="Disordered" evidence="1">
    <location>
        <begin position="168"/>
        <end position="198"/>
    </location>
</feature>
<reference evidence="2 3" key="1">
    <citation type="journal article" date="2018" name="Mol. Biol. Evol.">
        <title>Broad Genomic Sampling Reveals a Smut Pathogenic Ancestry of the Fungal Clade Ustilaginomycotina.</title>
        <authorList>
            <person name="Kijpornyongpan T."/>
            <person name="Mondo S.J."/>
            <person name="Barry K."/>
            <person name="Sandor L."/>
            <person name="Lee J."/>
            <person name="Lipzen A."/>
            <person name="Pangilinan J."/>
            <person name="LaButti K."/>
            <person name="Hainaut M."/>
            <person name="Henrissat B."/>
            <person name="Grigoriev I.V."/>
            <person name="Spatafora J.W."/>
            <person name="Aime M.C."/>
        </authorList>
    </citation>
    <scope>NUCLEOTIDE SEQUENCE [LARGE SCALE GENOMIC DNA]</scope>
    <source>
        <strain evidence="2 3">MCA 3645</strain>
    </source>
</reference>
<dbReference type="EMBL" id="KZ819190">
    <property type="protein sequence ID" value="PWZ01422.1"/>
    <property type="molecule type" value="Genomic_DNA"/>
</dbReference>
<feature type="compositionally biased region" description="Basic and acidic residues" evidence="1">
    <location>
        <begin position="574"/>
        <end position="584"/>
    </location>
</feature>
<feature type="region of interest" description="Disordered" evidence="1">
    <location>
        <begin position="117"/>
        <end position="152"/>
    </location>
</feature>
<gene>
    <name evidence="2" type="ORF">BCV70DRAFT_225729</name>
</gene>
<feature type="compositionally biased region" description="Low complexity" evidence="1">
    <location>
        <begin position="460"/>
        <end position="471"/>
    </location>
</feature>
<dbReference type="GO" id="GO:0019005">
    <property type="term" value="C:SCF ubiquitin ligase complex"/>
    <property type="evidence" value="ECO:0007669"/>
    <property type="project" value="TreeGrafter"/>
</dbReference>
<dbReference type="SUPFAM" id="SSF52047">
    <property type="entry name" value="RNI-like"/>
    <property type="match status" value="1"/>
</dbReference>
<dbReference type="InterPro" id="IPR032675">
    <property type="entry name" value="LRR_dom_sf"/>
</dbReference>
<feature type="compositionally biased region" description="Polar residues" evidence="1">
    <location>
        <begin position="541"/>
        <end position="551"/>
    </location>
</feature>
<feature type="compositionally biased region" description="Low complexity" evidence="1">
    <location>
        <begin position="552"/>
        <end position="570"/>
    </location>
</feature>
<feature type="region of interest" description="Disordered" evidence="1">
    <location>
        <begin position="1107"/>
        <end position="1144"/>
    </location>
</feature>
<feature type="region of interest" description="Disordered" evidence="1">
    <location>
        <begin position="405"/>
        <end position="433"/>
    </location>
</feature>
<organism evidence="2 3">
    <name type="scientific">Testicularia cyperi</name>
    <dbReference type="NCBI Taxonomy" id="1882483"/>
    <lineage>
        <taxon>Eukaryota</taxon>
        <taxon>Fungi</taxon>
        <taxon>Dikarya</taxon>
        <taxon>Basidiomycota</taxon>
        <taxon>Ustilaginomycotina</taxon>
        <taxon>Ustilaginomycetes</taxon>
        <taxon>Ustilaginales</taxon>
        <taxon>Anthracoideaceae</taxon>
        <taxon>Testicularia</taxon>
    </lineage>
</organism>